<reference evidence="3" key="1">
    <citation type="journal article" date="2020" name="Stud. Mycol.">
        <title>101 Dothideomycetes genomes: a test case for predicting lifestyles and emergence of pathogens.</title>
        <authorList>
            <person name="Haridas S."/>
            <person name="Albert R."/>
            <person name="Binder M."/>
            <person name="Bloem J."/>
            <person name="Labutti K."/>
            <person name="Salamov A."/>
            <person name="Andreopoulos B."/>
            <person name="Baker S."/>
            <person name="Barry K."/>
            <person name="Bills G."/>
            <person name="Bluhm B."/>
            <person name="Cannon C."/>
            <person name="Castanera R."/>
            <person name="Culley D."/>
            <person name="Daum C."/>
            <person name="Ezra D."/>
            <person name="Gonzalez J."/>
            <person name="Henrissat B."/>
            <person name="Kuo A."/>
            <person name="Liang C."/>
            <person name="Lipzen A."/>
            <person name="Lutzoni F."/>
            <person name="Magnuson J."/>
            <person name="Mondo S."/>
            <person name="Nolan M."/>
            <person name="Ohm R."/>
            <person name="Pangilinan J."/>
            <person name="Park H.-J."/>
            <person name="Ramirez L."/>
            <person name="Alfaro M."/>
            <person name="Sun H."/>
            <person name="Tritt A."/>
            <person name="Yoshinaga Y."/>
            <person name="Zwiers L.-H."/>
            <person name="Turgeon B."/>
            <person name="Goodwin S."/>
            <person name="Spatafora J."/>
            <person name="Crous P."/>
            <person name="Grigoriev I."/>
        </authorList>
    </citation>
    <scope>NUCLEOTIDE SEQUENCE</scope>
    <source>
        <strain evidence="3">CBS 122368</strain>
    </source>
</reference>
<keyword evidence="4" id="KW-1185">Reference proteome</keyword>
<proteinExistence type="predicted"/>
<dbReference type="GeneID" id="54586656"/>
<protein>
    <submittedName>
        <fullName evidence="3">Killer toxin</fullName>
    </submittedName>
</protein>
<evidence type="ECO:0000313" key="3">
    <source>
        <dbReference type="EMBL" id="KAF2249272.1"/>
    </source>
</evidence>
<sequence>MTLTNILTIIMTWALALALPTDRAHTPNLVGVSSRDTLDTLLDINCRGSHNIKAMIDTIPDDKYYSSGQQIACTKCDPPNWAGLCAFTQKMGTTTVAGWYIKEKMKNLKDHGCTDCGSVPIYPGNDVNKGGLTVNWVHKGCG</sequence>
<name>A0A6A6IHB5_9PLEO</name>
<dbReference type="RefSeq" id="XP_033684276.1">
    <property type="nucleotide sequence ID" value="XM_033833326.1"/>
</dbReference>
<gene>
    <name evidence="3" type="ORF">BU26DRAFT_564926</name>
</gene>
<dbReference type="AlphaFoldDB" id="A0A6A6IHB5"/>
<dbReference type="Pfam" id="PF09044">
    <property type="entry name" value="Kp4"/>
    <property type="match status" value="1"/>
</dbReference>
<keyword evidence="1" id="KW-0732">Signal</keyword>
<dbReference type="InterPro" id="IPR015131">
    <property type="entry name" value="Killer_tox_Kp4"/>
</dbReference>
<feature type="signal peptide" evidence="1">
    <location>
        <begin position="1"/>
        <end position="18"/>
    </location>
</feature>
<dbReference type="SUPFAM" id="SSF55221">
    <property type="entry name" value="Yeast killer toxins"/>
    <property type="match status" value="1"/>
</dbReference>
<feature type="domain" description="Killer toxin Kp4" evidence="2">
    <location>
        <begin position="50"/>
        <end position="137"/>
    </location>
</feature>
<dbReference type="Proteomes" id="UP000800094">
    <property type="component" value="Unassembled WGS sequence"/>
</dbReference>
<accession>A0A6A6IHB5</accession>
<dbReference type="OrthoDB" id="4177994at2759"/>
<evidence type="ECO:0000259" key="2">
    <source>
        <dbReference type="Pfam" id="PF09044"/>
    </source>
</evidence>
<dbReference type="GO" id="GO:0005576">
    <property type="term" value="C:extracellular region"/>
    <property type="evidence" value="ECO:0007669"/>
    <property type="project" value="InterPro"/>
</dbReference>
<evidence type="ECO:0000256" key="1">
    <source>
        <dbReference type="SAM" id="SignalP"/>
    </source>
</evidence>
<dbReference type="Gene3D" id="3.30.430.10">
    <property type="entry name" value="Killer Toxin P4, subunit A"/>
    <property type="match status" value="1"/>
</dbReference>
<evidence type="ECO:0000313" key="4">
    <source>
        <dbReference type="Proteomes" id="UP000800094"/>
    </source>
</evidence>
<dbReference type="InterPro" id="IPR011329">
    <property type="entry name" value="Killer_tox_Kp4/SMK"/>
</dbReference>
<dbReference type="EMBL" id="ML987195">
    <property type="protein sequence ID" value="KAF2249272.1"/>
    <property type="molecule type" value="Genomic_DNA"/>
</dbReference>
<organism evidence="3 4">
    <name type="scientific">Trematosphaeria pertusa</name>
    <dbReference type="NCBI Taxonomy" id="390896"/>
    <lineage>
        <taxon>Eukaryota</taxon>
        <taxon>Fungi</taxon>
        <taxon>Dikarya</taxon>
        <taxon>Ascomycota</taxon>
        <taxon>Pezizomycotina</taxon>
        <taxon>Dothideomycetes</taxon>
        <taxon>Pleosporomycetidae</taxon>
        <taxon>Pleosporales</taxon>
        <taxon>Massarineae</taxon>
        <taxon>Trematosphaeriaceae</taxon>
        <taxon>Trematosphaeria</taxon>
    </lineage>
</organism>
<feature type="chain" id="PRO_5025329392" evidence="1">
    <location>
        <begin position="19"/>
        <end position="142"/>
    </location>
</feature>